<dbReference type="RefSeq" id="WP_061950198.1">
    <property type="nucleotide sequence ID" value="NZ_LTAO01000039.1"/>
</dbReference>
<name>A0A161P582_9BACI</name>
<dbReference type="InterPro" id="IPR011249">
    <property type="entry name" value="Metalloenz_LuxS/M16"/>
</dbReference>
<protein>
    <submittedName>
        <fullName evidence="1">Uncharacterized protein</fullName>
    </submittedName>
</protein>
<dbReference type="OrthoDB" id="2991482at2"/>
<sequence>MNVFNVNDLLVCLNESTIKDKVFVSISVDAGFSSNRLSVGEKEVIIGSAAVKVFFNYIKSQVKTKYDFQIDCDVTTNTSSFFWETDSSKYKEEIQNVIDEILTSDIDVNKLMTEKEMTITRFKENYKHLEFRGRMKMLEFTDANKNFNFKEFSNDLLEVDEEKVRLMRETLCFPNSMFLFVHGDGEREVLEQLTIPTHENKDIGKLFEQVQWAFQKDVVLNKASKGNYQMGSIKFERSPTETDLTAEHAVLSMIGEILFEGSHEVNVDPMDVSLNYFKSPIKEYKHDVYSCITEESVEKAKVKINKKLQHLIVNNQKEFVLMAGTFYMNKVDIFDWMQVMTTLEHHQILSFLKERDYKIREGYLNYYKEENRYVV</sequence>
<accession>A0A161P582</accession>
<evidence type="ECO:0000313" key="2">
    <source>
        <dbReference type="Proteomes" id="UP000075806"/>
    </source>
</evidence>
<dbReference type="STRING" id="519424.AZF04_13105"/>
<reference evidence="1" key="1">
    <citation type="submission" date="2016-02" db="EMBL/GenBank/DDBJ databases">
        <title>Genome sequence of Bacillus trypoxylicola KCTC 13244(T).</title>
        <authorList>
            <person name="Jeong H."/>
            <person name="Park S.-H."/>
            <person name="Choi S.-K."/>
        </authorList>
    </citation>
    <scope>NUCLEOTIDE SEQUENCE [LARGE SCALE GENOMIC DNA]</scope>
    <source>
        <strain evidence="1">KCTC 13244</strain>
    </source>
</reference>
<evidence type="ECO:0000313" key="1">
    <source>
        <dbReference type="EMBL" id="KYG26019.1"/>
    </source>
</evidence>
<dbReference type="EMBL" id="LTAO01000039">
    <property type="protein sequence ID" value="KYG26019.1"/>
    <property type="molecule type" value="Genomic_DNA"/>
</dbReference>
<keyword evidence="2" id="KW-1185">Reference proteome</keyword>
<dbReference type="GO" id="GO:0046872">
    <property type="term" value="F:metal ion binding"/>
    <property type="evidence" value="ECO:0007669"/>
    <property type="project" value="InterPro"/>
</dbReference>
<dbReference type="AlphaFoldDB" id="A0A161P582"/>
<dbReference type="SUPFAM" id="SSF63411">
    <property type="entry name" value="LuxS/MPP-like metallohydrolase"/>
    <property type="match status" value="1"/>
</dbReference>
<comment type="caution">
    <text evidence="1">The sequence shown here is derived from an EMBL/GenBank/DDBJ whole genome shotgun (WGS) entry which is preliminary data.</text>
</comment>
<dbReference type="Proteomes" id="UP000075806">
    <property type="component" value="Unassembled WGS sequence"/>
</dbReference>
<gene>
    <name evidence="1" type="ORF">AZF04_13105</name>
</gene>
<organism evidence="1 2">
    <name type="scientific">Alkalihalobacillus trypoxylicola</name>
    <dbReference type="NCBI Taxonomy" id="519424"/>
    <lineage>
        <taxon>Bacteria</taxon>
        <taxon>Bacillati</taxon>
        <taxon>Bacillota</taxon>
        <taxon>Bacilli</taxon>
        <taxon>Bacillales</taxon>
        <taxon>Bacillaceae</taxon>
        <taxon>Alkalihalobacillus</taxon>
    </lineage>
</organism>
<proteinExistence type="predicted"/>